<dbReference type="Pfam" id="PF07929">
    <property type="entry name" value="PRiA4_ORF3"/>
    <property type="match status" value="1"/>
</dbReference>
<protein>
    <recommendedName>
        <fullName evidence="2">Plasmid pRiA4b Orf3-like domain-containing protein</fullName>
    </recommendedName>
</protein>
<evidence type="ECO:0000259" key="2">
    <source>
        <dbReference type="Pfam" id="PF07929"/>
    </source>
</evidence>
<sequence>MTRKPRDHDGASAESGGSKDDKSTEDFVARLLAASEGVDPRELLHQLSGLAMEARTPAAKAFELPARPDSPVRFQLRADLVGSKPPIWRRLVIPGDFTMADVHDVMQEAFGWTNSHLHRFDLGAAYSRDLPGIVMQYEIDEGDGGILESTVTLDQLVSAPGDAFTYTYDFGDDWRHRIVVEKVEPIEVESPDSQPASCLAARRNGPPEDIGGIHSFDELLAAAQEPSENQEEWVREHLEHYGTDLLEQAERPVDIVDLNVRLQSISAARTIRGWLAEHPSPLAGLILGTLNDDASRYAMRLLAGCGIDDLQAPSEADAARATAVVRTFLSFIPPEGISLTAAGYLPPSVVMEMMAQLDPHKQWLGEANREIATTPLLALRSVVSALGLTRVRKGQFALTAAGAKVANDPRALWHHIAKRLPVEKTGWSRDVGMLLLLLVGGHEGSEVDESSTSGTLLDAAAGPAAVATLFSELDWLTMAAGWHFEHTNSYSRSRAYSGVRDTADVLTWAATGELFSRRGTGTETLFSEWARRLAQAALLEW</sequence>
<dbReference type="RefSeq" id="WP_205110390.1">
    <property type="nucleotide sequence ID" value="NZ_BAAAHT010000014.1"/>
</dbReference>
<dbReference type="Gene3D" id="3.10.290.30">
    <property type="entry name" value="MM3350-like"/>
    <property type="match status" value="1"/>
</dbReference>
<dbReference type="EMBL" id="JAFBBU010000001">
    <property type="protein sequence ID" value="MBM7473157.1"/>
    <property type="molecule type" value="Genomic_DNA"/>
</dbReference>
<gene>
    <name evidence="3" type="ORF">JOE66_002791</name>
</gene>
<organism evidence="3 4">
    <name type="scientific">Subtercola frigoramans</name>
    <dbReference type="NCBI Taxonomy" id="120298"/>
    <lineage>
        <taxon>Bacteria</taxon>
        <taxon>Bacillati</taxon>
        <taxon>Actinomycetota</taxon>
        <taxon>Actinomycetes</taxon>
        <taxon>Micrococcales</taxon>
        <taxon>Microbacteriaceae</taxon>
        <taxon>Subtercola</taxon>
    </lineage>
</organism>
<dbReference type="InterPro" id="IPR012912">
    <property type="entry name" value="Plasmid_pRiA4b_Orf3-like"/>
</dbReference>
<feature type="domain" description="Plasmid pRiA4b Orf3-like" evidence="2">
    <location>
        <begin position="74"/>
        <end position="244"/>
    </location>
</feature>
<proteinExistence type="predicted"/>
<evidence type="ECO:0000313" key="4">
    <source>
        <dbReference type="Proteomes" id="UP000776164"/>
    </source>
</evidence>
<evidence type="ECO:0000313" key="3">
    <source>
        <dbReference type="EMBL" id="MBM7473157.1"/>
    </source>
</evidence>
<name>A0ABS2L7T7_9MICO</name>
<reference evidence="3 4" key="1">
    <citation type="submission" date="2021-01" db="EMBL/GenBank/DDBJ databases">
        <title>Sequencing the genomes of 1000 actinobacteria strains.</title>
        <authorList>
            <person name="Klenk H.-P."/>
        </authorList>
    </citation>
    <scope>NUCLEOTIDE SEQUENCE [LARGE SCALE GENOMIC DNA]</scope>
    <source>
        <strain evidence="3 4">DSM 13057</strain>
    </source>
</reference>
<keyword evidence="4" id="KW-1185">Reference proteome</keyword>
<dbReference type="PANTHER" id="PTHR41878">
    <property type="entry name" value="LEXA REPRESSOR-RELATED"/>
    <property type="match status" value="1"/>
</dbReference>
<evidence type="ECO:0000256" key="1">
    <source>
        <dbReference type="SAM" id="MobiDB-lite"/>
    </source>
</evidence>
<accession>A0ABS2L7T7</accession>
<comment type="caution">
    <text evidence="3">The sequence shown here is derived from an EMBL/GenBank/DDBJ whole genome shotgun (WGS) entry which is preliminary data.</text>
</comment>
<dbReference type="SUPFAM" id="SSF159941">
    <property type="entry name" value="MM3350-like"/>
    <property type="match status" value="1"/>
</dbReference>
<feature type="region of interest" description="Disordered" evidence="1">
    <location>
        <begin position="1"/>
        <end position="24"/>
    </location>
</feature>
<dbReference type="Proteomes" id="UP000776164">
    <property type="component" value="Unassembled WGS sequence"/>
</dbReference>
<dbReference type="PANTHER" id="PTHR41878:SF1">
    <property type="entry name" value="TNPR PROTEIN"/>
    <property type="match status" value="1"/>
</dbReference>
<dbReference type="InterPro" id="IPR024047">
    <property type="entry name" value="MM3350-like_sf"/>
</dbReference>